<keyword evidence="8" id="KW-1185">Reference proteome</keyword>
<accession>A0AA48I0W1</accession>
<feature type="region of interest" description="Disordered" evidence="3">
    <location>
        <begin position="283"/>
        <end position="311"/>
    </location>
</feature>
<evidence type="ECO:0008006" key="9">
    <source>
        <dbReference type="Google" id="ProtNLM"/>
    </source>
</evidence>
<dbReference type="RefSeq" id="XP_060452638.1">
    <property type="nucleotide sequence ID" value="XM_060604209.1"/>
</dbReference>
<gene>
    <name evidence="7" type="ORF">CcaverHIS019_0100900</name>
</gene>
<evidence type="ECO:0000256" key="1">
    <source>
        <dbReference type="ARBA" id="ARBA00004123"/>
    </source>
</evidence>
<dbReference type="GO" id="GO:0003676">
    <property type="term" value="F:nucleic acid binding"/>
    <property type="evidence" value="ECO:0007669"/>
    <property type="project" value="InterPro"/>
</dbReference>
<evidence type="ECO:0000313" key="7">
    <source>
        <dbReference type="EMBL" id="BEI87372.1"/>
    </source>
</evidence>
<dbReference type="GO" id="GO:0005634">
    <property type="term" value="C:nucleus"/>
    <property type="evidence" value="ECO:0007669"/>
    <property type="project" value="UniProtKB-SubCell"/>
</dbReference>
<comment type="subcellular location">
    <subcellularLocation>
        <location evidence="1">Nucleus</location>
    </subcellularLocation>
</comment>
<dbReference type="InterPro" id="IPR050358">
    <property type="entry name" value="RSE1/DDB1/CFT1"/>
</dbReference>
<feature type="domain" description="RSE1/DDB1/CPSF1 second beta-propeller" evidence="6">
    <location>
        <begin position="507"/>
        <end position="839"/>
    </location>
</feature>
<dbReference type="Gene3D" id="1.10.150.910">
    <property type="match status" value="1"/>
</dbReference>
<dbReference type="InterPro" id="IPR058543">
    <property type="entry name" value="Beta-prop_RSE1/DDB1/CPSF1_2nd"/>
</dbReference>
<sequence length="1255" mass="135538">MLYIASALTPTPISHTVLVSDLTALGTQSLVIAKPDRLEVWDVGWNGLTPRGDFMTWGTVAGLATVNVPGTKPHILVLVGPPSARLLLLTWDERLIVTASHPLRPPTPALRRQEFFTGAVVQGNMALVSMWTGLLACAEMEMEKAGDMKRRVNDEKTKEERRLVFKTVYSINIREHNLLGFTFLPRPGGAETTLMFLWMNEHHKIQIGARVLVKQRLLERGNPVDVVNPTLAEIEPNDDLDFNEIPFSCPAARSILAVSGRHVLVVGDEHAVLYDVSEAKAKRAAAKRSPQTETGGVGKRRKSSMSGRGVSTDHEANLAILPVWRMRQGWGTVLATTVLRANERGASVVLGDERGRLTAIGWEFDGSDSVRVGKVDLGIASPPTALTYIDNGIMFVSSACGDSLLVSFSLPEMGQAQSAGTTAPRNIKGKGRAQDSIDSGAWTITLDDEATADQSVMERWMNLAPLKDLAVVEEEDGRVSHLVAASGSANTNSLRVVRSGVGLETVVSVEGIVGIERIWAFDRRDSLAQDSMLVVSFAASTAVLDVGAEITQVEVPAEFAAEPTLACHTNYGGLVQVTPSGFKIWATESQRLNPDTKLYASVEEEEVVAAAFANNCLLIALRNGVLRLYCCGSRGLEYIEESKPGREVSAIAFHLELEDNTSRNGSSNPGNLNLGPEDLNAGVGVVAAAYFDGTIAVFHTKDMRKDEPPLLAKTRERAHAMSLRFYIDESGVLRLMAGLADGTLVSYNADHFGLKSNLTKGRMQSALGSRPLVIADLEIKSERFDERVVAAGISDRLSLVFESRGHLEFSASGKKNVVAATTLSAPGIGDVLALATHQGITLERLTSLKKLQVLTRDTGDSSATRLAYVPQQNILAVGSVTRSLDPETGDIFQASSLDLHNPATLEFLTDYQLPEREAVASVTSVFLNGRHYIALGTAIFSSPEALDEANIGEVNSFTGVEKGRMFLMEATETGGKWSLDFIETVDTTGAVFDAAVIHGFLVIASANKVSILRLSEGKLQETASFTFAFEAHHLSVLPHDDTELLVLGDAMRSIIVLEIDDESGEIRADHRDMAPHAVRALGTVKDGSTDVILTDGNANLLTYRMGESLVPAASFGLHEDVARFRTGALAATHPNELQPDLLFATADGRLGIVGQLGESATRTLSDLQRNMAKYKRGPGNVEWREFRRGGSSLVPKETAGFIDGDFVQTFLDDGDKRYLDGATEHERVAQIVDGAKKTASAKHVRRVLESCGGMH</sequence>
<reference evidence="7" key="1">
    <citation type="journal article" date="2023" name="BMC Genomics">
        <title>Chromosome-level genome assemblies of Cutaneotrichosporon spp. (Trichosporonales, Basidiomycota) reveal imbalanced evolution between nucleotide sequences and chromosome synteny.</title>
        <authorList>
            <person name="Kobayashi Y."/>
            <person name="Kayamori A."/>
            <person name="Aoki K."/>
            <person name="Shiwa Y."/>
            <person name="Matsutani M."/>
            <person name="Fujita N."/>
            <person name="Sugita T."/>
            <person name="Iwasaki W."/>
            <person name="Tanaka N."/>
            <person name="Takashima M."/>
        </authorList>
    </citation>
    <scope>NUCLEOTIDE SEQUENCE</scope>
    <source>
        <strain evidence="7">HIS019</strain>
    </source>
</reference>
<dbReference type="Pfam" id="PF23726">
    <property type="entry name" value="Beta-prop_RSE1_2nd"/>
    <property type="match status" value="1"/>
</dbReference>
<feature type="domain" description="RSE1/DDB1/CPSF1 C-terminal" evidence="4">
    <location>
        <begin position="894"/>
        <end position="1212"/>
    </location>
</feature>
<dbReference type="PANTHER" id="PTHR10644">
    <property type="entry name" value="DNA REPAIR/RNA PROCESSING CPSF FAMILY"/>
    <property type="match status" value="1"/>
</dbReference>
<dbReference type="KEGG" id="ccac:CcaHIS019_0100900"/>
<feature type="domain" description="RSE1/DDB1/CPSF1 first beta-propeller" evidence="5">
    <location>
        <begin position="21"/>
        <end position="410"/>
    </location>
</feature>
<dbReference type="InterPro" id="IPR004871">
    <property type="entry name" value="RSE1/DDB1/CPSF1_C"/>
</dbReference>
<evidence type="ECO:0000256" key="2">
    <source>
        <dbReference type="ARBA" id="ARBA00023242"/>
    </source>
</evidence>
<protein>
    <recommendedName>
        <fullName evidence="9">DNA damage-binding protein 1</fullName>
    </recommendedName>
</protein>
<proteinExistence type="predicted"/>
<evidence type="ECO:0000256" key="3">
    <source>
        <dbReference type="SAM" id="MobiDB-lite"/>
    </source>
</evidence>
<organism evidence="7 8">
    <name type="scientific">Cutaneotrichosporon cavernicola</name>
    <dbReference type="NCBI Taxonomy" id="279322"/>
    <lineage>
        <taxon>Eukaryota</taxon>
        <taxon>Fungi</taxon>
        <taxon>Dikarya</taxon>
        <taxon>Basidiomycota</taxon>
        <taxon>Agaricomycotina</taxon>
        <taxon>Tremellomycetes</taxon>
        <taxon>Trichosporonales</taxon>
        <taxon>Trichosporonaceae</taxon>
        <taxon>Cutaneotrichosporon</taxon>
    </lineage>
</organism>
<keyword evidence="2" id="KW-0539">Nucleus</keyword>
<dbReference type="InterPro" id="IPR018846">
    <property type="entry name" value="Beta-prop_RSE1/DDB1/CPSF1_1st"/>
</dbReference>
<dbReference type="Proteomes" id="UP001233271">
    <property type="component" value="Chromosome 1"/>
</dbReference>
<dbReference type="AlphaFoldDB" id="A0AA48I0W1"/>
<evidence type="ECO:0000259" key="5">
    <source>
        <dbReference type="Pfam" id="PF10433"/>
    </source>
</evidence>
<dbReference type="Pfam" id="PF03178">
    <property type="entry name" value="CPSF_A"/>
    <property type="match status" value="1"/>
</dbReference>
<evidence type="ECO:0000313" key="8">
    <source>
        <dbReference type="Proteomes" id="UP001233271"/>
    </source>
</evidence>
<dbReference type="GeneID" id="85491243"/>
<dbReference type="SUPFAM" id="SSF50978">
    <property type="entry name" value="WD40 repeat-like"/>
    <property type="match status" value="1"/>
</dbReference>
<name>A0AA48I0W1_9TREE</name>
<evidence type="ECO:0000259" key="4">
    <source>
        <dbReference type="Pfam" id="PF03178"/>
    </source>
</evidence>
<dbReference type="InterPro" id="IPR015943">
    <property type="entry name" value="WD40/YVTN_repeat-like_dom_sf"/>
</dbReference>
<dbReference type="InterPro" id="IPR036322">
    <property type="entry name" value="WD40_repeat_dom_sf"/>
</dbReference>
<dbReference type="EMBL" id="AP028212">
    <property type="protein sequence ID" value="BEI87372.1"/>
    <property type="molecule type" value="Genomic_DNA"/>
</dbReference>
<dbReference type="Gene3D" id="2.130.10.10">
    <property type="entry name" value="YVTN repeat-like/Quinoprotein amine dehydrogenase"/>
    <property type="match status" value="3"/>
</dbReference>
<dbReference type="Pfam" id="PF10433">
    <property type="entry name" value="Beta-prop_RSE1_1st"/>
    <property type="match status" value="1"/>
</dbReference>
<evidence type="ECO:0000259" key="6">
    <source>
        <dbReference type="Pfam" id="PF23726"/>
    </source>
</evidence>